<comment type="similarity">
    <text evidence="1 6">Belongs to the peptidase M76 family.</text>
</comment>
<evidence type="ECO:0000256" key="5">
    <source>
        <dbReference type="ARBA" id="ARBA00023049"/>
    </source>
</evidence>
<dbReference type="EMBL" id="JAAIUW010000008">
    <property type="protein sequence ID" value="KAF7819488.1"/>
    <property type="molecule type" value="Genomic_DNA"/>
</dbReference>
<dbReference type="Proteomes" id="UP000634136">
    <property type="component" value="Unassembled WGS sequence"/>
</dbReference>
<dbReference type="PANTHER" id="PTHR21711">
    <property type="entry name" value="MITOCHONDRIAL INNER MEMBRANE PROTEASE"/>
    <property type="match status" value="1"/>
</dbReference>
<dbReference type="GO" id="GO:0046872">
    <property type="term" value="F:metal ion binding"/>
    <property type="evidence" value="ECO:0007669"/>
    <property type="project" value="UniProtKB-KW"/>
</dbReference>
<dbReference type="OrthoDB" id="1334004at2759"/>
<evidence type="ECO:0000313" key="7">
    <source>
        <dbReference type="EMBL" id="KAF7819488.1"/>
    </source>
</evidence>
<evidence type="ECO:0000256" key="1">
    <source>
        <dbReference type="ARBA" id="ARBA00009915"/>
    </source>
</evidence>
<accession>A0A834TCI4</accession>
<keyword evidence="2 6" id="KW-0645">Protease</keyword>
<dbReference type="Pfam" id="PF09768">
    <property type="entry name" value="Peptidase_M76"/>
    <property type="match status" value="1"/>
</dbReference>
<evidence type="ECO:0000256" key="4">
    <source>
        <dbReference type="ARBA" id="ARBA00022801"/>
    </source>
</evidence>
<dbReference type="EC" id="3.4.24.-" evidence="6"/>
<keyword evidence="8" id="KW-1185">Reference proteome</keyword>
<organism evidence="7 8">
    <name type="scientific">Senna tora</name>
    <dbReference type="NCBI Taxonomy" id="362788"/>
    <lineage>
        <taxon>Eukaryota</taxon>
        <taxon>Viridiplantae</taxon>
        <taxon>Streptophyta</taxon>
        <taxon>Embryophyta</taxon>
        <taxon>Tracheophyta</taxon>
        <taxon>Spermatophyta</taxon>
        <taxon>Magnoliopsida</taxon>
        <taxon>eudicotyledons</taxon>
        <taxon>Gunneridae</taxon>
        <taxon>Pentapetalae</taxon>
        <taxon>rosids</taxon>
        <taxon>fabids</taxon>
        <taxon>Fabales</taxon>
        <taxon>Fabaceae</taxon>
        <taxon>Caesalpinioideae</taxon>
        <taxon>Cassia clade</taxon>
        <taxon>Senna</taxon>
    </lineage>
</organism>
<dbReference type="AlphaFoldDB" id="A0A834TCI4"/>
<dbReference type="GO" id="GO:0004222">
    <property type="term" value="F:metalloendopeptidase activity"/>
    <property type="evidence" value="ECO:0007669"/>
    <property type="project" value="InterPro"/>
</dbReference>
<comment type="caution">
    <text evidence="7">The sequence shown here is derived from an EMBL/GenBank/DDBJ whole genome shotgun (WGS) entry which is preliminary data.</text>
</comment>
<evidence type="ECO:0000313" key="8">
    <source>
        <dbReference type="Proteomes" id="UP000634136"/>
    </source>
</evidence>
<dbReference type="PANTHER" id="PTHR21711:SF0">
    <property type="entry name" value="MITOCHONDRIAL INNER MEMBRANE PROTEASE ATP23 HOMOLOG"/>
    <property type="match status" value="1"/>
</dbReference>
<evidence type="ECO:0000256" key="6">
    <source>
        <dbReference type="RuleBase" id="RU364057"/>
    </source>
</evidence>
<keyword evidence="3 6" id="KW-0479">Metal-binding</keyword>
<gene>
    <name evidence="7" type="ORF">G2W53_024943</name>
</gene>
<protein>
    <recommendedName>
        <fullName evidence="6">Mitochondrial inner membrane protease ATP23</fullName>
        <ecNumber evidence="6">3.4.24.-</ecNumber>
    </recommendedName>
</protein>
<dbReference type="GO" id="GO:0034982">
    <property type="term" value="P:mitochondrial protein processing"/>
    <property type="evidence" value="ECO:0007669"/>
    <property type="project" value="TreeGrafter"/>
</dbReference>
<evidence type="ECO:0000256" key="3">
    <source>
        <dbReference type="ARBA" id="ARBA00022723"/>
    </source>
</evidence>
<dbReference type="InterPro" id="IPR019165">
    <property type="entry name" value="Peptidase_M76_ATP23"/>
</dbReference>
<reference evidence="7" key="1">
    <citation type="submission" date="2020-09" db="EMBL/GenBank/DDBJ databases">
        <title>Genome-Enabled Discovery of Anthraquinone Biosynthesis in Senna tora.</title>
        <authorList>
            <person name="Kang S.-H."/>
            <person name="Pandey R.P."/>
            <person name="Lee C.-M."/>
            <person name="Sim J.-S."/>
            <person name="Jeong J.-T."/>
            <person name="Choi B.-S."/>
            <person name="Jung M."/>
            <person name="Ginzburg D."/>
            <person name="Zhao K."/>
            <person name="Won S.Y."/>
            <person name="Oh T.-J."/>
            <person name="Yu Y."/>
            <person name="Kim N.-H."/>
            <person name="Lee O.R."/>
            <person name="Lee T.-H."/>
            <person name="Bashyal P."/>
            <person name="Kim T.-S."/>
            <person name="Lee W.-H."/>
            <person name="Kawkins C."/>
            <person name="Kim C.-K."/>
            <person name="Kim J.S."/>
            <person name="Ahn B.O."/>
            <person name="Rhee S.Y."/>
            <person name="Sohng J.K."/>
        </authorList>
    </citation>
    <scope>NUCLEOTIDE SEQUENCE</scope>
    <source>
        <tissue evidence="7">Leaf</tissue>
    </source>
</reference>
<proteinExistence type="inferred from homology"/>
<dbReference type="GO" id="GO:0033615">
    <property type="term" value="P:mitochondrial proton-transporting ATP synthase complex assembly"/>
    <property type="evidence" value="ECO:0007669"/>
    <property type="project" value="TreeGrafter"/>
</dbReference>
<keyword evidence="4 6" id="KW-0378">Hydrolase</keyword>
<evidence type="ECO:0000256" key="2">
    <source>
        <dbReference type="ARBA" id="ARBA00022670"/>
    </source>
</evidence>
<name>A0A834TCI4_9FABA</name>
<sequence length="193" mass="21655">MVEQQASSSVSQGRITEKEWRSMVLKGLRTPMARFLRERLEEAGCPMGRNFIKVVQCSKALTGGYISGQGIVLCANNISIQDEVNQTLIHELIHAYDDCRAANMDRANCAHTACTEIRAAHLSGDCHYKRELLRGHMKIRGHEQRQFLGKFLMTGKKLEGCISPSSAIYLECEHPSSWIYGFNGLAPLQESRL</sequence>
<dbReference type="GO" id="GO:0005739">
    <property type="term" value="C:mitochondrion"/>
    <property type="evidence" value="ECO:0007669"/>
    <property type="project" value="GOC"/>
</dbReference>
<keyword evidence="5 6" id="KW-0482">Metalloprotease</keyword>